<gene>
    <name evidence="1" type="ORF">RRG08_000205</name>
</gene>
<keyword evidence="2" id="KW-1185">Reference proteome</keyword>
<sequence length="153" mass="16810">MRRWTEVPVCEGKNGISETWSESIKFLGRILRQSKVSILAGTISLHNYRLGETRFSVYLSGNPNVSRKPLLITALSQVLFLPCGHCQRACAEQTVPAAPECQTGEAWAHEENVGLRQRAVQVVSAEPAKPEASSSCHVTVTVATRDIRAEYSS</sequence>
<dbReference type="AlphaFoldDB" id="A0AAE1D555"/>
<name>A0AAE1D555_9GAST</name>
<dbReference type="EMBL" id="JAWDGP010005352">
    <property type="protein sequence ID" value="KAK3757697.1"/>
    <property type="molecule type" value="Genomic_DNA"/>
</dbReference>
<comment type="caution">
    <text evidence="1">The sequence shown here is derived from an EMBL/GenBank/DDBJ whole genome shotgun (WGS) entry which is preliminary data.</text>
</comment>
<proteinExistence type="predicted"/>
<reference evidence="1" key="1">
    <citation type="journal article" date="2023" name="G3 (Bethesda)">
        <title>A reference genome for the long-term kleptoplast-retaining sea slug Elysia crispata morphotype clarki.</title>
        <authorList>
            <person name="Eastman K.E."/>
            <person name="Pendleton A.L."/>
            <person name="Shaikh M.A."/>
            <person name="Suttiyut T."/>
            <person name="Ogas R."/>
            <person name="Tomko P."/>
            <person name="Gavelis G."/>
            <person name="Widhalm J.R."/>
            <person name="Wisecaver J.H."/>
        </authorList>
    </citation>
    <scope>NUCLEOTIDE SEQUENCE</scope>
    <source>
        <strain evidence="1">ECLA1</strain>
    </source>
</reference>
<organism evidence="1 2">
    <name type="scientific">Elysia crispata</name>
    <name type="common">lettuce slug</name>
    <dbReference type="NCBI Taxonomy" id="231223"/>
    <lineage>
        <taxon>Eukaryota</taxon>
        <taxon>Metazoa</taxon>
        <taxon>Spiralia</taxon>
        <taxon>Lophotrochozoa</taxon>
        <taxon>Mollusca</taxon>
        <taxon>Gastropoda</taxon>
        <taxon>Heterobranchia</taxon>
        <taxon>Euthyneura</taxon>
        <taxon>Panpulmonata</taxon>
        <taxon>Sacoglossa</taxon>
        <taxon>Placobranchoidea</taxon>
        <taxon>Plakobranchidae</taxon>
        <taxon>Elysia</taxon>
    </lineage>
</organism>
<evidence type="ECO:0000313" key="2">
    <source>
        <dbReference type="Proteomes" id="UP001283361"/>
    </source>
</evidence>
<evidence type="ECO:0000313" key="1">
    <source>
        <dbReference type="EMBL" id="KAK3757697.1"/>
    </source>
</evidence>
<dbReference type="Proteomes" id="UP001283361">
    <property type="component" value="Unassembled WGS sequence"/>
</dbReference>
<protein>
    <submittedName>
        <fullName evidence="1">Uncharacterized protein</fullName>
    </submittedName>
</protein>
<accession>A0AAE1D555</accession>